<dbReference type="EMBL" id="GBRH01235523">
    <property type="protein sequence ID" value="JAD62372.1"/>
    <property type="molecule type" value="Transcribed_RNA"/>
</dbReference>
<reference evidence="1" key="2">
    <citation type="journal article" date="2015" name="Data Brief">
        <title>Shoot transcriptome of the giant reed, Arundo donax.</title>
        <authorList>
            <person name="Barrero R.A."/>
            <person name="Guerrero F.D."/>
            <person name="Moolhuijzen P."/>
            <person name="Goolsby J.A."/>
            <person name="Tidwell J."/>
            <person name="Bellgard S.E."/>
            <person name="Bellgard M.I."/>
        </authorList>
    </citation>
    <scope>NUCLEOTIDE SEQUENCE</scope>
    <source>
        <tissue evidence="1">Shoot tissue taken approximately 20 cm above the soil surface</tissue>
    </source>
</reference>
<dbReference type="AlphaFoldDB" id="A0A0A9BSW5"/>
<sequence length="26" mass="3066">MHPYDICNSSSIIIRYNLSYRSSCKD</sequence>
<evidence type="ECO:0000313" key="1">
    <source>
        <dbReference type="EMBL" id="JAD62372.1"/>
    </source>
</evidence>
<accession>A0A0A9BSW5</accession>
<organism evidence="1">
    <name type="scientific">Arundo donax</name>
    <name type="common">Giant reed</name>
    <name type="synonym">Donax arundinaceus</name>
    <dbReference type="NCBI Taxonomy" id="35708"/>
    <lineage>
        <taxon>Eukaryota</taxon>
        <taxon>Viridiplantae</taxon>
        <taxon>Streptophyta</taxon>
        <taxon>Embryophyta</taxon>
        <taxon>Tracheophyta</taxon>
        <taxon>Spermatophyta</taxon>
        <taxon>Magnoliopsida</taxon>
        <taxon>Liliopsida</taxon>
        <taxon>Poales</taxon>
        <taxon>Poaceae</taxon>
        <taxon>PACMAD clade</taxon>
        <taxon>Arundinoideae</taxon>
        <taxon>Arundineae</taxon>
        <taxon>Arundo</taxon>
    </lineage>
</organism>
<name>A0A0A9BSW5_ARUDO</name>
<protein>
    <submittedName>
        <fullName evidence="1">Uncharacterized protein</fullName>
    </submittedName>
</protein>
<reference evidence="1" key="1">
    <citation type="submission" date="2014-09" db="EMBL/GenBank/DDBJ databases">
        <authorList>
            <person name="Magalhaes I.L.F."/>
            <person name="Oliveira U."/>
            <person name="Santos F.R."/>
            <person name="Vidigal T.H.D.A."/>
            <person name="Brescovit A.D."/>
            <person name="Santos A.J."/>
        </authorList>
    </citation>
    <scope>NUCLEOTIDE SEQUENCE</scope>
    <source>
        <tissue evidence="1">Shoot tissue taken approximately 20 cm above the soil surface</tissue>
    </source>
</reference>
<proteinExistence type="predicted"/>